<proteinExistence type="inferred from homology"/>
<feature type="compositionally biased region" description="Polar residues" evidence="8">
    <location>
        <begin position="687"/>
        <end position="702"/>
    </location>
</feature>
<dbReference type="InterPro" id="IPR003653">
    <property type="entry name" value="Peptidase_C48_C"/>
</dbReference>
<sequence length="769" mass="88967">MIDCYSNGVRYPVAWRDVEKVYFPVNEPKRHWCLAELHITTGVVTFYDSLGWVCSNRRLWWRNMKRTLPQQLTLYLNEHGVLQSKGIAVERFEITYKFPTVIEQADRYGDCGYERVFGDGGDSYKHYLLVSFDMINHRFQEITIPNLLMRGLDYPLYVSKLQNSLVLSRNIPTPAYYVFVCCQLSINCGSITSFPAIMTMPTHHFTKLMGFNNQDNPIVEAATADVMGHRVQVYMENSQSFEYMNIQGNANVYADVWTGGLMCYVDLAKVFLVYEELEYRVLLPNDVNYSNLVRYVKKKFKLTDGNQICLSYNIGSNHINIIEDDDRENEGTVIDIDTDDEGRFKMCFIGFGVAIKSFLCYMRPLIIINAAHLKGTYLRTNLVAVGMDGNNQIIPIATGVSQGETGESWTWFLRKLKECIGEDFEKLMTDIHVVRPDALQKLVEAGVEKWSRAKCIANRYNYMTLNSVESINALTKTVRKIPITSLMDWFRQLLQDWYYERRQKYEDTQDDELTPWASAKIKYRYLKSSNWSVRGILKNELYQVRDNQGIHTVNLQKGECTCRRWQISGLPCGHVCAVARVEGLTSVNNLAKPWFLIKTIKATYAGLFFPVTDVSTWEIPNEIQQVLPPDMGKKQSGRPKNRDRIRSQGEGPIINKCGRCGVKGHNRTACTVPLPKLQNMVKKKQKSTQQAESSQGNNYRSETHQDVNQNFYEQSQMYEPQHVTNSTEDMYHPHQEYTHQYFMYQHNTESANMHINDLSQWLTPNNFLN</sequence>
<evidence type="ECO:0000256" key="3">
    <source>
        <dbReference type="ARBA" id="ARBA00022723"/>
    </source>
</evidence>
<keyword evidence="4 7" id="KW-0863">Zinc-finger</keyword>
<feature type="domain" description="SWIM-type" evidence="9">
    <location>
        <begin position="551"/>
        <end position="583"/>
    </location>
</feature>
<keyword evidence="11" id="KW-1185">Reference proteome</keyword>
<dbReference type="Pfam" id="PF04434">
    <property type="entry name" value="SWIM"/>
    <property type="match status" value="1"/>
</dbReference>
<reference evidence="10" key="1">
    <citation type="journal article" date="2022" name="Int. J. Mol. Sci.">
        <title>Draft Genome of Tanacetum Coccineum: Genomic Comparison of Closely Related Tanacetum-Family Plants.</title>
        <authorList>
            <person name="Yamashiro T."/>
            <person name="Shiraishi A."/>
            <person name="Nakayama K."/>
            <person name="Satake H."/>
        </authorList>
    </citation>
    <scope>NUCLEOTIDE SEQUENCE</scope>
</reference>
<keyword evidence="3" id="KW-0479">Metal-binding</keyword>
<dbReference type="InterPro" id="IPR007527">
    <property type="entry name" value="Znf_SWIM"/>
</dbReference>
<dbReference type="EMBL" id="BQNB010013133">
    <property type="protein sequence ID" value="GJT12258.1"/>
    <property type="molecule type" value="Genomic_DNA"/>
</dbReference>
<evidence type="ECO:0000256" key="5">
    <source>
        <dbReference type="ARBA" id="ARBA00022801"/>
    </source>
</evidence>
<dbReference type="PROSITE" id="PS50966">
    <property type="entry name" value="ZF_SWIM"/>
    <property type="match status" value="1"/>
</dbReference>
<dbReference type="SUPFAM" id="SSF54001">
    <property type="entry name" value="Cysteine proteinases"/>
    <property type="match status" value="1"/>
</dbReference>
<dbReference type="Gene3D" id="3.40.395.10">
    <property type="entry name" value="Adenoviral Proteinase, Chain A"/>
    <property type="match status" value="1"/>
</dbReference>
<accession>A0ABQ5BFJ5</accession>
<reference evidence="10" key="2">
    <citation type="submission" date="2022-01" db="EMBL/GenBank/DDBJ databases">
        <authorList>
            <person name="Yamashiro T."/>
            <person name="Shiraishi A."/>
            <person name="Satake H."/>
            <person name="Nakayama K."/>
        </authorList>
    </citation>
    <scope>NUCLEOTIDE SEQUENCE</scope>
</reference>
<keyword evidence="6" id="KW-0862">Zinc</keyword>
<evidence type="ECO:0000256" key="1">
    <source>
        <dbReference type="ARBA" id="ARBA00005234"/>
    </source>
</evidence>
<evidence type="ECO:0000256" key="8">
    <source>
        <dbReference type="SAM" id="MobiDB-lite"/>
    </source>
</evidence>
<evidence type="ECO:0000256" key="7">
    <source>
        <dbReference type="PROSITE-ProRule" id="PRU00325"/>
    </source>
</evidence>
<evidence type="ECO:0000256" key="2">
    <source>
        <dbReference type="ARBA" id="ARBA00022670"/>
    </source>
</evidence>
<organism evidence="10 11">
    <name type="scientific">Tanacetum coccineum</name>
    <dbReference type="NCBI Taxonomy" id="301880"/>
    <lineage>
        <taxon>Eukaryota</taxon>
        <taxon>Viridiplantae</taxon>
        <taxon>Streptophyta</taxon>
        <taxon>Embryophyta</taxon>
        <taxon>Tracheophyta</taxon>
        <taxon>Spermatophyta</taxon>
        <taxon>Magnoliopsida</taxon>
        <taxon>eudicotyledons</taxon>
        <taxon>Gunneridae</taxon>
        <taxon>Pentapetalae</taxon>
        <taxon>asterids</taxon>
        <taxon>campanulids</taxon>
        <taxon>Asterales</taxon>
        <taxon>Asteraceae</taxon>
        <taxon>Asteroideae</taxon>
        <taxon>Anthemideae</taxon>
        <taxon>Anthemidinae</taxon>
        <taxon>Tanacetum</taxon>
    </lineage>
</organism>
<dbReference type="InterPro" id="IPR006564">
    <property type="entry name" value="Znf_PMZ"/>
</dbReference>
<evidence type="ECO:0000259" key="9">
    <source>
        <dbReference type="PROSITE" id="PS50966"/>
    </source>
</evidence>
<gene>
    <name evidence="10" type="ORF">Tco_0859300</name>
</gene>
<keyword evidence="2" id="KW-0645">Protease</keyword>
<evidence type="ECO:0000313" key="10">
    <source>
        <dbReference type="EMBL" id="GJT12258.1"/>
    </source>
</evidence>
<comment type="similarity">
    <text evidence="1">Belongs to the peptidase C48 family.</text>
</comment>
<evidence type="ECO:0000256" key="4">
    <source>
        <dbReference type="ARBA" id="ARBA00022771"/>
    </source>
</evidence>
<dbReference type="PANTHER" id="PTHR31973:SF195">
    <property type="entry name" value="MUDR FAMILY TRANSPOSASE"/>
    <property type="match status" value="1"/>
</dbReference>
<keyword evidence="5" id="KW-0378">Hydrolase</keyword>
<feature type="region of interest" description="Disordered" evidence="8">
    <location>
        <begin position="680"/>
        <end position="702"/>
    </location>
</feature>
<evidence type="ECO:0000256" key="6">
    <source>
        <dbReference type="ARBA" id="ARBA00022833"/>
    </source>
</evidence>
<comment type="caution">
    <text evidence="10">The sequence shown here is derived from an EMBL/GenBank/DDBJ whole genome shotgun (WGS) entry which is preliminary data.</text>
</comment>
<dbReference type="Pfam" id="PF02902">
    <property type="entry name" value="Peptidase_C48"/>
    <property type="match status" value="1"/>
</dbReference>
<dbReference type="InterPro" id="IPR038765">
    <property type="entry name" value="Papain-like_cys_pep_sf"/>
</dbReference>
<feature type="region of interest" description="Disordered" evidence="8">
    <location>
        <begin position="626"/>
        <end position="650"/>
    </location>
</feature>
<dbReference type="Proteomes" id="UP001151760">
    <property type="component" value="Unassembled WGS sequence"/>
</dbReference>
<evidence type="ECO:0000313" key="11">
    <source>
        <dbReference type="Proteomes" id="UP001151760"/>
    </source>
</evidence>
<protein>
    <submittedName>
        <fullName evidence="10">Transposase, MuDR, MULE transposase domain protein</fullName>
    </submittedName>
</protein>
<name>A0ABQ5BFJ5_9ASTR</name>
<dbReference type="SMART" id="SM00575">
    <property type="entry name" value="ZnF_PMZ"/>
    <property type="match status" value="1"/>
</dbReference>
<dbReference type="PANTHER" id="PTHR31973">
    <property type="entry name" value="POLYPROTEIN, PUTATIVE-RELATED"/>
    <property type="match status" value="1"/>
</dbReference>